<organism evidence="1">
    <name type="scientific">Picea glauca</name>
    <name type="common">White spruce</name>
    <name type="synonym">Pinus glauca</name>
    <dbReference type="NCBI Taxonomy" id="3330"/>
    <lineage>
        <taxon>Eukaryota</taxon>
        <taxon>Viridiplantae</taxon>
        <taxon>Streptophyta</taxon>
        <taxon>Embryophyta</taxon>
        <taxon>Tracheophyta</taxon>
        <taxon>Spermatophyta</taxon>
        <taxon>Pinopsida</taxon>
        <taxon>Pinidae</taxon>
        <taxon>Conifers I</taxon>
        <taxon>Pinales</taxon>
        <taxon>Pinaceae</taxon>
        <taxon>Picea</taxon>
    </lineage>
</organism>
<accession>A0A124GN70</accession>
<dbReference type="EMBL" id="LKAM01000006">
    <property type="protein sequence ID" value="KUM47888.1"/>
    <property type="molecule type" value="Genomic_DNA"/>
</dbReference>
<proteinExistence type="predicted"/>
<protein>
    <submittedName>
        <fullName evidence="1">Uncharacterized protein</fullName>
    </submittedName>
</protein>
<gene>
    <name evidence="1" type="ORF">ABT39_MTgene4883</name>
</gene>
<reference evidence="1" key="1">
    <citation type="journal article" date="2015" name="Genome Biol. Evol.">
        <title>Organellar Genomes of White Spruce (Picea glauca): Assembly and Annotation.</title>
        <authorList>
            <person name="Jackman S.D."/>
            <person name="Warren R.L."/>
            <person name="Gibb E.A."/>
            <person name="Vandervalk B.P."/>
            <person name="Mohamadi H."/>
            <person name="Chu J."/>
            <person name="Raymond A."/>
            <person name="Pleasance S."/>
            <person name="Coope R."/>
            <person name="Wildung M.R."/>
            <person name="Ritland C.E."/>
            <person name="Bousquet J."/>
            <person name="Jones S.J."/>
            <person name="Bohlmann J."/>
            <person name="Birol I."/>
        </authorList>
    </citation>
    <scope>NUCLEOTIDE SEQUENCE [LARGE SCALE GENOMIC DNA]</scope>
    <source>
        <tissue evidence="1">Flushing bud</tissue>
    </source>
</reference>
<sequence>MGYYFLTSFLRLGDISYLVYRKAKERSYYFEKKKKGREGWVINILMDTLFHTLFI</sequence>
<name>A0A124GN70_PICGL</name>
<geneLocation type="mitochondrion" evidence="1"/>
<dbReference type="AlphaFoldDB" id="A0A124GN70"/>
<keyword evidence="1" id="KW-0496">Mitochondrion</keyword>
<evidence type="ECO:0000313" key="1">
    <source>
        <dbReference type="EMBL" id="KUM47888.1"/>
    </source>
</evidence>
<comment type="caution">
    <text evidence="1">The sequence shown here is derived from an EMBL/GenBank/DDBJ whole genome shotgun (WGS) entry which is preliminary data.</text>
</comment>